<protein>
    <submittedName>
        <fullName evidence="1">Uncharacterized protein</fullName>
    </submittedName>
</protein>
<sequence>MEYNQNRSNNYIDILFKHVGAKIIKIKPHQYSEKKFKSDFFKQDPAPEI</sequence>
<accession>A0A5K7SCR9</accession>
<name>A0A5K7SCR9_9BACT</name>
<reference evidence="1" key="1">
    <citation type="journal article" date="2020" name="Int. J. Syst. Evol. Microbiol.">
        <title>Aquipluma nitroreducens gen. nov. sp. nov., a novel facultatively anaerobic bacterium isolated from a freshwater lake.</title>
        <authorList>
            <person name="Watanabe M."/>
            <person name="Kojima H."/>
            <person name="Fukui M."/>
        </authorList>
    </citation>
    <scope>NUCLEOTIDE SEQUENCE</scope>
    <source>
        <strain evidence="1">MeG22</strain>
    </source>
</reference>
<keyword evidence="2" id="KW-1185">Reference proteome</keyword>
<organism evidence="1 2">
    <name type="scientific">Aquipluma nitroreducens</name>
    <dbReference type="NCBI Taxonomy" id="2010828"/>
    <lineage>
        <taxon>Bacteria</taxon>
        <taxon>Pseudomonadati</taxon>
        <taxon>Bacteroidota</taxon>
        <taxon>Bacteroidia</taxon>
        <taxon>Marinilabiliales</taxon>
        <taxon>Prolixibacteraceae</taxon>
        <taxon>Aquipluma</taxon>
    </lineage>
</organism>
<dbReference type="EMBL" id="AP018694">
    <property type="protein sequence ID" value="BBE19360.1"/>
    <property type="molecule type" value="Genomic_DNA"/>
</dbReference>
<evidence type="ECO:0000313" key="2">
    <source>
        <dbReference type="Proteomes" id="UP001193389"/>
    </source>
</evidence>
<proteinExistence type="predicted"/>
<dbReference type="Proteomes" id="UP001193389">
    <property type="component" value="Chromosome"/>
</dbReference>
<gene>
    <name evidence="1" type="ORF">AQPE_3545</name>
</gene>
<evidence type="ECO:0000313" key="1">
    <source>
        <dbReference type="EMBL" id="BBE19360.1"/>
    </source>
</evidence>
<dbReference type="KEGG" id="anf:AQPE_3545"/>
<dbReference type="AlphaFoldDB" id="A0A5K7SCR9"/>